<evidence type="ECO:0000313" key="2">
    <source>
        <dbReference type="Proteomes" id="UP000243591"/>
    </source>
</evidence>
<protein>
    <submittedName>
        <fullName evidence="1">RusA family crossover junction endodeoxyribonuclease</fullName>
    </submittedName>
</protein>
<dbReference type="InterPro" id="IPR036614">
    <property type="entry name" value="RusA-like_sf"/>
</dbReference>
<dbReference type="GO" id="GO:0006310">
    <property type="term" value="P:DNA recombination"/>
    <property type="evidence" value="ECO:0007669"/>
    <property type="project" value="InterPro"/>
</dbReference>
<dbReference type="InterPro" id="IPR008822">
    <property type="entry name" value="Endonuclease_RusA-like"/>
</dbReference>
<dbReference type="KEGG" id="bths:CNY62_01385"/>
<dbReference type="SUPFAM" id="SSF103084">
    <property type="entry name" value="Holliday junction resolvase RusA"/>
    <property type="match status" value="1"/>
</dbReference>
<dbReference type="AlphaFoldDB" id="A0A1D2KT24"/>
<accession>A0A1D2KT24</accession>
<keyword evidence="2" id="KW-1185">Reference proteome</keyword>
<gene>
    <name evidence="1" type="ORF">CNY62_01385</name>
</gene>
<dbReference type="OrthoDB" id="5114842at2"/>
<dbReference type="RefSeq" id="WP_069126681.1">
    <property type="nucleotide sequence ID" value="NZ_CP023483.1"/>
</dbReference>
<organism evidence="1 2">
    <name type="scientific">Brochothrix thermosphacta</name>
    <name type="common">Microbacterium thermosphactum</name>
    <dbReference type="NCBI Taxonomy" id="2756"/>
    <lineage>
        <taxon>Bacteria</taxon>
        <taxon>Bacillati</taxon>
        <taxon>Bacillota</taxon>
        <taxon>Bacilli</taxon>
        <taxon>Bacillales</taxon>
        <taxon>Listeriaceae</taxon>
        <taxon>Brochothrix</taxon>
    </lineage>
</organism>
<dbReference type="GO" id="GO:0006281">
    <property type="term" value="P:DNA repair"/>
    <property type="evidence" value="ECO:0007669"/>
    <property type="project" value="InterPro"/>
</dbReference>
<dbReference type="GO" id="GO:0000287">
    <property type="term" value="F:magnesium ion binding"/>
    <property type="evidence" value="ECO:0007669"/>
    <property type="project" value="InterPro"/>
</dbReference>
<dbReference type="Pfam" id="PF05866">
    <property type="entry name" value="RusA"/>
    <property type="match status" value="1"/>
</dbReference>
<dbReference type="EMBL" id="CP023483">
    <property type="protein sequence ID" value="ATF25139.1"/>
    <property type="molecule type" value="Genomic_DNA"/>
</dbReference>
<name>A0A1D2KT24_BROTH</name>
<reference evidence="1 2" key="1">
    <citation type="submission" date="2017-09" db="EMBL/GenBank/DDBJ databases">
        <title>Complete Genome Sequences of Two Strains of the Meat Spoilage Bacterium Brochothrix thermosphacta Isolated from Ground Chicken.</title>
        <authorList>
            <person name="Paoli G.C."/>
            <person name="Wijey C."/>
            <person name="Chen C.-Y."/>
            <person name="Nguyen L."/>
            <person name="Yan X."/>
            <person name="Irwin P.L."/>
        </authorList>
    </citation>
    <scope>NUCLEOTIDE SEQUENCE [LARGE SCALE GENOMIC DNA]</scope>
    <source>
        <strain evidence="1 2">BI</strain>
    </source>
</reference>
<dbReference type="Gene3D" id="3.30.1330.70">
    <property type="entry name" value="Holliday junction resolvase RusA"/>
    <property type="match status" value="1"/>
</dbReference>
<sequence length="150" mass="17490">MKLIYEIPPVAQARPRFSKRGNKVIVYTTHKSRQFRRDIRLATIVQQRNSQKAVNHRVSVFVTFYRQTPSSYSKKQTEEAEIGLITPVTRPDTDNYLKALLDALSGLAYTDDKLITDIYSRKRYSIRPRIECEICDFENFRELVLADLSS</sequence>
<dbReference type="Proteomes" id="UP000243591">
    <property type="component" value="Chromosome"/>
</dbReference>
<evidence type="ECO:0000313" key="1">
    <source>
        <dbReference type="EMBL" id="ATF25139.1"/>
    </source>
</evidence>
<proteinExistence type="predicted"/>